<evidence type="ECO:0000256" key="2">
    <source>
        <dbReference type="ARBA" id="ARBA00022980"/>
    </source>
</evidence>
<dbReference type="GO" id="GO:0003735">
    <property type="term" value="F:structural constituent of ribosome"/>
    <property type="evidence" value="ECO:0007669"/>
    <property type="project" value="InterPro"/>
</dbReference>
<dbReference type="GO" id="GO:0022625">
    <property type="term" value="C:cytosolic large ribosomal subunit"/>
    <property type="evidence" value="ECO:0007669"/>
    <property type="project" value="TreeGrafter"/>
</dbReference>
<evidence type="ECO:0000313" key="6">
    <source>
        <dbReference type="EMBL" id="VAW71768.1"/>
    </source>
</evidence>
<accession>A0A3B0XU31</accession>
<dbReference type="AlphaFoldDB" id="A0A3B0XU31"/>
<evidence type="ECO:0000256" key="4">
    <source>
        <dbReference type="ARBA" id="ARBA00035204"/>
    </source>
</evidence>
<dbReference type="HAMAP" id="MF_00374">
    <property type="entry name" value="Ribosomal_uL29"/>
    <property type="match status" value="1"/>
</dbReference>
<dbReference type="InterPro" id="IPR018254">
    <property type="entry name" value="Ribosomal_uL29_CS"/>
</dbReference>
<organism evidence="6">
    <name type="scientific">hydrothermal vent metagenome</name>
    <dbReference type="NCBI Taxonomy" id="652676"/>
    <lineage>
        <taxon>unclassified sequences</taxon>
        <taxon>metagenomes</taxon>
        <taxon>ecological metagenomes</taxon>
    </lineage>
</organism>
<protein>
    <recommendedName>
        <fullName evidence="4">Large ribosomal subunit protein uL29</fullName>
    </recommendedName>
    <alternativeName>
        <fullName evidence="5">50S ribosomal protein L29</fullName>
    </alternativeName>
</protein>
<dbReference type="InterPro" id="IPR001854">
    <property type="entry name" value="Ribosomal_uL29"/>
</dbReference>
<dbReference type="Gene3D" id="1.10.287.310">
    <property type="match status" value="1"/>
</dbReference>
<dbReference type="FunFam" id="1.10.287.310:FF:000001">
    <property type="entry name" value="50S ribosomal protein L29"/>
    <property type="match status" value="1"/>
</dbReference>
<reference evidence="6" key="1">
    <citation type="submission" date="2018-06" db="EMBL/GenBank/DDBJ databases">
        <authorList>
            <person name="Zhirakovskaya E."/>
        </authorList>
    </citation>
    <scope>NUCLEOTIDE SEQUENCE</scope>
</reference>
<dbReference type="GO" id="GO:0006412">
    <property type="term" value="P:translation"/>
    <property type="evidence" value="ECO:0007669"/>
    <property type="project" value="InterPro"/>
</dbReference>
<dbReference type="InterPro" id="IPR036049">
    <property type="entry name" value="Ribosomal_uL29_sf"/>
</dbReference>
<keyword evidence="2 6" id="KW-0689">Ribosomal protein</keyword>
<dbReference type="PROSITE" id="PS00579">
    <property type="entry name" value="RIBOSOMAL_L29"/>
    <property type="match status" value="1"/>
</dbReference>
<dbReference type="InterPro" id="IPR050063">
    <property type="entry name" value="Ribosomal_protein_uL29"/>
</dbReference>
<name>A0A3B0XU31_9ZZZZ</name>
<evidence type="ECO:0000256" key="5">
    <source>
        <dbReference type="ARBA" id="ARBA00035476"/>
    </source>
</evidence>
<proteinExistence type="inferred from homology"/>
<dbReference type="EMBL" id="UOFL01000030">
    <property type="protein sequence ID" value="VAW71768.1"/>
    <property type="molecule type" value="Genomic_DNA"/>
</dbReference>
<dbReference type="NCBIfam" id="TIGR00012">
    <property type="entry name" value="L29"/>
    <property type="match status" value="1"/>
</dbReference>
<dbReference type="CDD" id="cd00427">
    <property type="entry name" value="Ribosomal_L29_HIP"/>
    <property type="match status" value="1"/>
</dbReference>
<evidence type="ECO:0000256" key="3">
    <source>
        <dbReference type="ARBA" id="ARBA00023274"/>
    </source>
</evidence>
<comment type="similarity">
    <text evidence="1">Belongs to the universal ribosomal protein uL29 family.</text>
</comment>
<evidence type="ECO:0000256" key="1">
    <source>
        <dbReference type="ARBA" id="ARBA00009254"/>
    </source>
</evidence>
<gene>
    <name evidence="6" type="ORF">MNBD_GAMMA12-2104</name>
</gene>
<dbReference type="SUPFAM" id="SSF46561">
    <property type="entry name" value="Ribosomal protein L29 (L29p)"/>
    <property type="match status" value="1"/>
</dbReference>
<keyword evidence="3" id="KW-0687">Ribonucleoprotein</keyword>
<dbReference type="PANTHER" id="PTHR10916">
    <property type="entry name" value="60S RIBOSOMAL PROTEIN L35/50S RIBOSOMAL PROTEIN L29"/>
    <property type="match status" value="1"/>
</dbReference>
<dbReference type="Pfam" id="PF00831">
    <property type="entry name" value="Ribosomal_L29"/>
    <property type="match status" value="1"/>
</dbReference>
<dbReference type="PANTHER" id="PTHR10916:SF0">
    <property type="entry name" value="LARGE RIBOSOMAL SUBUNIT PROTEIN UL29C"/>
    <property type="match status" value="1"/>
</dbReference>
<sequence>MEASELRAKSVTELNEELMSLLKEQFNLRMQSSTGQLAQTHQFKRVRREIARIKTIIGEQSKSSETNTNKADS</sequence>